<evidence type="ECO:0000313" key="1">
    <source>
        <dbReference type="EMBL" id="KAJ0017663.1"/>
    </source>
</evidence>
<gene>
    <name evidence="1" type="ORF">Pint_11601</name>
</gene>
<reference evidence="2" key="1">
    <citation type="journal article" date="2023" name="G3 (Bethesda)">
        <title>Genome assembly and association tests identify interacting loci associated with vigor, precocity, and sex in interspecific pistachio rootstocks.</title>
        <authorList>
            <person name="Palmer W."/>
            <person name="Jacygrad E."/>
            <person name="Sagayaradj S."/>
            <person name="Cavanaugh K."/>
            <person name="Han R."/>
            <person name="Bertier L."/>
            <person name="Beede B."/>
            <person name="Kafkas S."/>
            <person name="Golino D."/>
            <person name="Preece J."/>
            <person name="Michelmore R."/>
        </authorList>
    </citation>
    <scope>NUCLEOTIDE SEQUENCE [LARGE SCALE GENOMIC DNA]</scope>
</reference>
<evidence type="ECO:0000313" key="2">
    <source>
        <dbReference type="Proteomes" id="UP001163603"/>
    </source>
</evidence>
<dbReference type="EMBL" id="CM047747">
    <property type="protein sequence ID" value="KAJ0017663.1"/>
    <property type="molecule type" value="Genomic_DNA"/>
</dbReference>
<organism evidence="1 2">
    <name type="scientific">Pistacia integerrima</name>
    <dbReference type="NCBI Taxonomy" id="434235"/>
    <lineage>
        <taxon>Eukaryota</taxon>
        <taxon>Viridiplantae</taxon>
        <taxon>Streptophyta</taxon>
        <taxon>Embryophyta</taxon>
        <taxon>Tracheophyta</taxon>
        <taxon>Spermatophyta</taxon>
        <taxon>Magnoliopsida</taxon>
        <taxon>eudicotyledons</taxon>
        <taxon>Gunneridae</taxon>
        <taxon>Pentapetalae</taxon>
        <taxon>rosids</taxon>
        <taxon>malvids</taxon>
        <taxon>Sapindales</taxon>
        <taxon>Anacardiaceae</taxon>
        <taxon>Pistacia</taxon>
    </lineage>
</organism>
<name>A0ACC0XJ79_9ROSI</name>
<accession>A0ACC0XJ79</accession>
<sequence>MASDLRVHCAEALGTPIVGDYKYGWFMHRRYGSKCLMPMSSPRMVHRRSCKGQKNQSSKNVCRPMLRSKPDFLHFMALMPSQLKISLNIMSSYLV</sequence>
<protein>
    <submittedName>
        <fullName evidence="1">Uncharacterized protein</fullName>
    </submittedName>
</protein>
<keyword evidence="2" id="KW-1185">Reference proteome</keyword>
<comment type="caution">
    <text evidence="1">The sequence shown here is derived from an EMBL/GenBank/DDBJ whole genome shotgun (WGS) entry which is preliminary data.</text>
</comment>
<dbReference type="Proteomes" id="UP001163603">
    <property type="component" value="Chromosome 12"/>
</dbReference>
<proteinExistence type="predicted"/>